<dbReference type="Gene3D" id="3.40.190.10">
    <property type="entry name" value="Periplasmic binding protein-like II"/>
    <property type="match status" value="2"/>
</dbReference>
<evidence type="ECO:0000256" key="4">
    <source>
        <dbReference type="ARBA" id="ARBA00022729"/>
    </source>
</evidence>
<dbReference type="InterPro" id="IPR006059">
    <property type="entry name" value="SBP"/>
</dbReference>
<dbReference type="PROSITE" id="PS51257">
    <property type="entry name" value="PROKAR_LIPOPROTEIN"/>
    <property type="match status" value="1"/>
</dbReference>
<keyword evidence="3" id="KW-0813">Transport</keyword>
<dbReference type="Pfam" id="PF13416">
    <property type="entry name" value="SBP_bac_8"/>
    <property type="match status" value="1"/>
</dbReference>
<gene>
    <name evidence="7" type="ORF">K0U00_06030</name>
</gene>
<feature type="region of interest" description="Disordered" evidence="5">
    <location>
        <begin position="24"/>
        <end position="56"/>
    </location>
</feature>
<evidence type="ECO:0000256" key="5">
    <source>
        <dbReference type="SAM" id="MobiDB-lite"/>
    </source>
</evidence>
<proteinExistence type="inferred from homology"/>
<dbReference type="CDD" id="cd14748">
    <property type="entry name" value="PBP2_UgpB"/>
    <property type="match status" value="1"/>
</dbReference>
<evidence type="ECO:0000313" key="8">
    <source>
        <dbReference type="Proteomes" id="UP001519887"/>
    </source>
</evidence>
<evidence type="ECO:0000256" key="6">
    <source>
        <dbReference type="SAM" id="SignalP"/>
    </source>
</evidence>
<evidence type="ECO:0000256" key="1">
    <source>
        <dbReference type="ARBA" id="ARBA00004196"/>
    </source>
</evidence>
<dbReference type="SUPFAM" id="SSF53850">
    <property type="entry name" value="Periplasmic binding protein-like II"/>
    <property type="match status" value="1"/>
</dbReference>
<dbReference type="EMBL" id="JAHZIK010000093">
    <property type="protein sequence ID" value="MBW7453596.1"/>
    <property type="molecule type" value="Genomic_DNA"/>
</dbReference>
<comment type="subcellular location">
    <subcellularLocation>
        <location evidence="1">Cell envelope</location>
    </subcellularLocation>
</comment>
<dbReference type="PANTHER" id="PTHR43649:SF31">
    <property type="entry name" value="SN-GLYCEROL-3-PHOSPHATE-BINDING PERIPLASMIC PROTEIN UGPB"/>
    <property type="match status" value="1"/>
</dbReference>
<keyword evidence="4 6" id="KW-0732">Signal</keyword>
<accession>A0ABS7BY72</accession>
<dbReference type="RefSeq" id="WP_210044270.1">
    <property type="nucleotide sequence ID" value="NZ_JBHLVU010000004.1"/>
</dbReference>
<evidence type="ECO:0000256" key="3">
    <source>
        <dbReference type="ARBA" id="ARBA00022448"/>
    </source>
</evidence>
<evidence type="ECO:0000256" key="2">
    <source>
        <dbReference type="ARBA" id="ARBA00008520"/>
    </source>
</evidence>
<dbReference type="InterPro" id="IPR050490">
    <property type="entry name" value="Bact_solute-bd_prot1"/>
</dbReference>
<feature type="chain" id="PRO_5047488255" evidence="6">
    <location>
        <begin position="26"/>
        <end position="486"/>
    </location>
</feature>
<feature type="compositionally biased region" description="Low complexity" evidence="5">
    <location>
        <begin position="24"/>
        <end position="48"/>
    </location>
</feature>
<dbReference type="Proteomes" id="UP001519887">
    <property type="component" value="Unassembled WGS sequence"/>
</dbReference>
<feature type="signal peptide" evidence="6">
    <location>
        <begin position="1"/>
        <end position="25"/>
    </location>
</feature>
<evidence type="ECO:0000313" key="7">
    <source>
        <dbReference type="EMBL" id="MBW7453596.1"/>
    </source>
</evidence>
<reference evidence="7 8" key="1">
    <citation type="submission" date="2021-07" db="EMBL/GenBank/DDBJ databases">
        <title>Paenibacillus radiodurans sp. nov., isolated from the southeastern edge of Tengger Desert.</title>
        <authorList>
            <person name="Zhang G."/>
        </authorList>
    </citation>
    <scope>NUCLEOTIDE SEQUENCE [LARGE SCALE GENOMIC DNA]</scope>
    <source>
        <strain evidence="7 8">CCM 7311</strain>
    </source>
</reference>
<comment type="caution">
    <text evidence="7">The sequence shown here is derived from an EMBL/GenBank/DDBJ whole genome shotgun (WGS) entry which is preliminary data.</text>
</comment>
<organism evidence="7 8">
    <name type="scientific">Paenibacillus sepulcri</name>
    <dbReference type="NCBI Taxonomy" id="359917"/>
    <lineage>
        <taxon>Bacteria</taxon>
        <taxon>Bacillati</taxon>
        <taxon>Bacillota</taxon>
        <taxon>Bacilli</taxon>
        <taxon>Bacillales</taxon>
        <taxon>Paenibacillaceae</taxon>
        <taxon>Paenibacillus</taxon>
    </lineage>
</organism>
<dbReference type="PANTHER" id="PTHR43649">
    <property type="entry name" value="ARABINOSE-BINDING PROTEIN-RELATED"/>
    <property type="match status" value="1"/>
</dbReference>
<comment type="similarity">
    <text evidence="2">Belongs to the bacterial solute-binding protein 1 family.</text>
</comment>
<keyword evidence="8" id="KW-1185">Reference proteome</keyword>
<protein>
    <submittedName>
        <fullName evidence="7">ABC transporter substrate-binding protein</fullName>
    </submittedName>
</protein>
<name>A0ABS7BY72_9BACL</name>
<sequence length="486" mass="53367">MNKWLSKVFGIALVLSLIAGCTSGASTSSSSNTNATTPTNAAATGEATSSVVPTDGNFLPSKPTEVIFWHSMTGEAAEMIEKTAKEYNESVGKEKGITITPTFQGTYDEASTKLAAILQSDSQEELPDIMQLSSKGIFDVKNSEYIVPVQDFIEQDSEGINLNDLNQNAMQYAMYKDKMLGLPFSNSSIMIYYNKDHFKEAGLDPKSPPTTLEELAAAVDKLAVVENNKTTRYGIGIKLRFFLLGTWIPMQGENKYIFNNEDGHLDTPTELSMTSDGTLETLLTEWEKVLATGGVEYTDTSPMAGFQSGLYSIMPASTASMGSVTKNIIDAGLFDVGVAELPRLNENSTTGTGVGGSAVYLFDRGNKDSILGAWDYLKYLATPEVSAEWFKSTGYYPMNNQAMELEGTKQFLEKNPQFNIIQTIMEHSKNYTKYLEPWVPSFTDMDQLIQDEIIKFSNGSQDMATTISNIDSSTNQLLQDWHTANP</sequence>